<dbReference type="RefSeq" id="WP_135684113.1">
    <property type="nucleotide sequence ID" value="NZ_RQEQ01000046.1"/>
</dbReference>
<name>A0ABY2NAQ5_9LEPT</name>
<proteinExistence type="predicted"/>
<keyword evidence="2" id="KW-1185">Reference proteome</keyword>
<sequence length="88" mass="10246">MISLRLPPELEKKLSEVAKIENKSKSEVIKESLVYYIDNFAQKPSAYELGKKYFGQYKSGISDKSVNHQKYIKDVIQKKKKVNDKSNY</sequence>
<organism evidence="1 2">
    <name type="scientific">Leptospira stimsonii</name>
    <dbReference type="NCBI Taxonomy" id="2202203"/>
    <lineage>
        <taxon>Bacteria</taxon>
        <taxon>Pseudomonadati</taxon>
        <taxon>Spirochaetota</taxon>
        <taxon>Spirochaetia</taxon>
        <taxon>Leptospirales</taxon>
        <taxon>Leptospiraceae</taxon>
        <taxon>Leptospira</taxon>
    </lineage>
</organism>
<gene>
    <name evidence="1" type="ORF">EHQ90_03625</name>
</gene>
<comment type="caution">
    <text evidence="1">The sequence shown here is derived from an EMBL/GenBank/DDBJ whole genome shotgun (WGS) entry which is preliminary data.</text>
</comment>
<evidence type="ECO:0000313" key="2">
    <source>
        <dbReference type="Proteomes" id="UP000297422"/>
    </source>
</evidence>
<reference evidence="2" key="1">
    <citation type="journal article" date="2019" name="PLoS Negl. Trop. Dis.">
        <title>Revisiting the worldwide diversity of Leptospira species in the environment.</title>
        <authorList>
            <person name="Vincent A.T."/>
            <person name="Schiettekatte O."/>
            <person name="Bourhy P."/>
            <person name="Veyrier F.J."/>
            <person name="Picardeau M."/>
        </authorList>
    </citation>
    <scope>NUCLEOTIDE SEQUENCE [LARGE SCALE GENOMIC DNA]</scope>
    <source>
        <strain evidence="2">201702407</strain>
    </source>
</reference>
<accession>A0ABY2NAQ5</accession>
<dbReference type="InterPro" id="IPR010985">
    <property type="entry name" value="Ribbon_hlx_hlx"/>
</dbReference>
<dbReference type="EMBL" id="RQGT01000026">
    <property type="protein sequence ID" value="TGM20259.1"/>
    <property type="molecule type" value="Genomic_DNA"/>
</dbReference>
<dbReference type="Proteomes" id="UP000297422">
    <property type="component" value="Unassembled WGS sequence"/>
</dbReference>
<dbReference type="SUPFAM" id="SSF47598">
    <property type="entry name" value="Ribbon-helix-helix"/>
    <property type="match status" value="1"/>
</dbReference>
<protein>
    <submittedName>
        <fullName evidence="1">Ribbon-helix-helix protein, CopG family</fullName>
    </submittedName>
</protein>
<evidence type="ECO:0000313" key="1">
    <source>
        <dbReference type="EMBL" id="TGM20259.1"/>
    </source>
</evidence>